<dbReference type="InterPro" id="IPR017927">
    <property type="entry name" value="FAD-bd_FR_type"/>
</dbReference>
<dbReference type="SUPFAM" id="SSF54292">
    <property type="entry name" value="2Fe-2S ferredoxin-like"/>
    <property type="match status" value="1"/>
</dbReference>
<dbReference type="SUPFAM" id="SSF63380">
    <property type="entry name" value="Riboflavin synthase domain-like"/>
    <property type="match status" value="1"/>
</dbReference>
<dbReference type="InterPro" id="IPR017938">
    <property type="entry name" value="Riboflavin_synthase-like_b-brl"/>
</dbReference>
<dbReference type="PROSITE" id="PS51085">
    <property type="entry name" value="2FE2S_FER_2"/>
    <property type="match status" value="1"/>
</dbReference>
<dbReference type="PRINTS" id="PR00409">
    <property type="entry name" value="PHDIOXRDTASE"/>
</dbReference>
<dbReference type="PANTHER" id="PTHR47354">
    <property type="entry name" value="NADH OXIDOREDUCTASE HCR"/>
    <property type="match status" value="1"/>
</dbReference>
<dbReference type="Pfam" id="PF00111">
    <property type="entry name" value="Fer2"/>
    <property type="match status" value="1"/>
</dbReference>
<dbReference type="Proteomes" id="UP000545761">
    <property type="component" value="Unassembled WGS sequence"/>
</dbReference>
<dbReference type="EMBL" id="JACEHE010000003">
    <property type="protein sequence ID" value="MBA2945623.1"/>
    <property type="molecule type" value="Genomic_DNA"/>
</dbReference>
<dbReference type="PROSITE" id="PS51384">
    <property type="entry name" value="FAD_FR"/>
    <property type="match status" value="1"/>
</dbReference>
<dbReference type="Gene3D" id="3.10.20.30">
    <property type="match status" value="1"/>
</dbReference>
<dbReference type="AlphaFoldDB" id="A0A7W0DIF9"/>
<dbReference type="InterPro" id="IPR001041">
    <property type="entry name" value="2Fe-2S_ferredoxin-type"/>
</dbReference>
<dbReference type="GO" id="GO:0051537">
    <property type="term" value="F:2 iron, 2 sulfur cluster binding"/>
    <property type="evidence" value="ECO:0007669"/>
    <property type="project" value="UniProtKB-KW"/>
</dbReference>
<dbReference type="InterPro" id="IPR006058">
    <property type="entry name" value="2Fe2S_fd_BS"/>
</dbReference>
<dbReference type="PROSITE" id="PS00197">
    <property type="entry name" value="2FE2S_FER_1"/>
    <property type="match status" value="1"/>
</dbReference>
<name>A0A7W0DIF9_9ACTN</name>
<evidence type="ECO:0000256" key="1">
    <source>
        <dbReference type="ARBA" id="ARBA00001974"/>
    </source>
</evidence>
<dbReference type="InterPro" id="IPR001433">
    <property type="entry name" value="OxRdtase_FAD/NAD-bd"/>
</dbReference>
<dbReference type="InterPro" id="IPR039261">
    <property type="entry name" value="FNR_nucleotide-bd"/>
</dbReference>
<protein>
    <submittedName>
        <fullName evidence="10">Oxidoreductase</fullName>
    </submittedName>
</protein>
<dbReference type="InterPro" id="IPR036010">
    <property type="entry name" value="2Fe-2S_ferredoxin-like_sf"/>
</dbReference>
<evidence type="ECO:0000259" key="8">
    <source>
        <dbReference type="PROSITE" id="PS51085"/>
    </source>
</evidence>
<dbReference type="CDD" id="cd00207">
    <property type="entry name" value="fer2"/>
    <property type="match status" value="1"/>
</dbReference>
<dbReference type="InterPro" id="IPR050415">
    <property type="entry name" value="MRET"/>
</dbReference>
<evidence type="ECO:0000313" key="11">
    <source>
        <dbReference type="Proteomes" id="UP000545761"/>
    </source>
</evidence>
<dbReference type="CDD" id="cd06185">
    <property type="entry name" value="PDR_like"/>
    <property type="match status" value="1"/>
</dbReference>
<keyword evidence="4" id="KW-0479">Metal-binding</keyword>
<dbReference type="PANTHER" id="PTHR47354:SF1">
    <property type="entry name" value="CARNITINE MONOOXYGENASE REDUCTASE SUBUNIT"/>
    <property type="match status" value="1"/>
</dbReference>
<dbReference type="Gene3D" id="2.40.30.10">
    <property type="entry name" value="Translation factors"/>
    <property type="match status" value="1"/>
</dbReference>
<keyword evidence="6" id="KW-0408">Iron</keyword>
<comment type="caution">
    <text evidence="10">The sequence shown here is derived from an EMBL/GenBank/DDBJ whole genome shotgun (WGS) entry which is preliminary data.</text>
</comment>
<keyword evidence="7" id="KW-0411">Iron-sulfur</keyword>
<feature type="domain" description="2Fe-2S ferredoxin-type" evidence="8">
    <location>
        <begin position="235"/>
        <end position="320"/>
    </location>
</feature>
<evidence type="ECO:0000256" key="4">
    <source>
        <dbReference type="ARBA" id="ARBA00022723"/>
    </source>
</evidence>
<reference evidence="10 11" key="1">
    <citation type="submission" date="2020-07" db="EMBL/GenBank/DDBJ databases">
        <title>Streptomyces isolated from Indian soil.</title>
        <authorList>
            <person name="Mandal S."/>
            <person name="Maiti P.K."/>
        </authorList>
    </citation>
    <scope>NUCLEOTIDE SEQUENCE [LARGE SCALE GENOMIC DNA]</scope>
    <source>
        <strain evidence="10 11">PSKA28</strain>
    </source>
</reference>
<evidence type="ECO:0000256" key="3">
    <source>
        <dbReference type="ARBA" id="ARBA00022714"/>
    </source>
</evidence>
<keyword evidence="3" id="KW-0001">2Fe-2S</keyword>
<comment type="cofactor">
    <cofactor evidence="1">
        <name>FAD</name>
        <dbReference type="ChEBI" id="CHEBI:57692"/>
    </cofactor>
</comment>
<dbReference type="Gene3D" id="3.40.50.80">
    <property type="entry name" value="Nucleotide-binding domain of ferredoxin-NADP reductase (FNR) module"/>
    <property type="match status" value="1"/>
</dbReference>
<sequence length="320" mass="34846">MTTANTEVELDLVVARRTDEAHAVVSLELQRPDGTPLSPWTPGAHIDLILATGLVRQYSLCSAPQDPHAWRVAVLDAPDGRGGSRHVHGTLHEGTAVRVRGPRNNFPLRRAERHLFIAGGIGITPILPMLEEAERQGSDWALVYGGRTEESMAFREELIKEYPERIRLLPQDQHGILDLDALLGTPQPDTLVYCCGPEGLLKAVEVRCAAWPDGTLHIERFAAKEQTAPLVTETFEVELAKSGITVNVPPDASVLEAIEEAGIKVPTSCREGTCGTCETDVLEGVVDHRDSVLTPEEQAAHDTMMVCVSRAACPRLVLDL</sequence>
<proteinExistence type="predicted"/>
<dbReference type="GO" id="GO:0016491">
    <property type="term" value="F:oxidoreductase activity"/>
    <property type="evidence" value="ECO:0007669"/>
    <property type="project" value="UniProtKB-KW"/>
</dbReference>
<dbReference type="SUPFAM" id="SSF52343">
    <property type="entry name" value="Ferredoxin reductase-like, C-terminal NADP-linked domain"/>
    <property type="match status" value="1"/>
</dbReference>
<accession>A0A7W0DIF9</accession>
<evidence type="ECO:0000259" key="9">
    <source>
        <dbReference type="PROSITE" id="PS51384"/>
    </source>
</evidence>
<evidence type="ECO:0000313" key="10">
    <source>
        <dbReference type="EMBL" id="MBA2945623.1"/>
    </source>
</evidence>
<evidence type="ECO:0000256" key="6">
    <source>
        <dbReference type="ARBA" id="ARBA00023004"/>
    </source>
</evidence>
<evidence type="ECO:0000256" key="5">
    <source>
        <dbReference type="ARBA" id="ARBA00023002"/>
    </source>
</evidence>
<keyword evidence="5" id="KW-0560">Oxidoreductase</keyword>
<dbReference type="Pfam" id="PF00175">
    <property type="entry name" value="NAD_binding_1"/>
    <property type="match status" value="1"/>
</dbReference>
<dbReference type="GO" id="GO:0046872">
    <property type="term" value="F:metal ion binding"/>
    <property type="evidence" value="ECO:0007669"/>
    <property type="project" value="UniProtKB-KW"/>
</dbReference>
<evidence type="ECO:0000256" key="2">
    <source>
        <dbReference type="ARBA" id="ARBA00022630"/>
    </source>
</evidence>
<feature type="domain" description="FAD-binding FR-type" evidence="9">
    <location>
        <begin position="7"/>
        <end position="109"/>
    </location>
</feature>
<organism evidence="10 11">
    <name type="scientific">Streptomyces himalayensis subsp. himalayensis</name>
    <dbReference type="NCBI Taxonomy" id="2756131"/>
    <lineage>
        <taxon>Bacteria</taxon>
        <taxon>Bacillati</taxon>
        <taxon>Actinomycetota</taxon>
        <taxon>Actinomycetes</taxon>
        <taxon>Kitasatosporales</taxon>
        <taxon>Streptomycetaceae</taxon>
        <taxon>Streptomyces</taxon>
        <taxon>Streptomyces himalayensis</taxon>
    </lineage>
</organism>
<keyword evidence="2" id="KW-0285">Flavoprotein</keyword>
<gene>
    <name evidence="10" type="ORF">H1D24_07275</name>
</gene>
<dbReference type="RefSeq" id="WP_181656558.1">
    <property type="nucleotide sequence ID" value="NZ_JACEHE010000003.1"/>
</dbReference>
<dbReference type="InterPro" id="IPR012675">
    <property type="entry name" value="Beta-grasp_dom_sf"/>
</dbReference>
<evidence type="ECO:0000256" key="7">
    <source>
        <dbReference type="ARBA" id="ARBA00023014"/>
    </source>
</evidence>